<name>A0ABW3VDP6_9PSEU</name>
<feature type="compositionally biased region" description="Polar residues" evidence="1">
    <location>
        <begin position="86"/>
        <end position="108"/>
    </location>
</feature>
<feature type="region of interest" description="Disordered" evidence="1">
    <location>
        <begin position="1"/>
        <end position="30"/>
    </location>
</feature>
<proteinExistence type="predicted"/>
<evidence type="ECO:0000313" key="3">
    <source>
        <dbReference type="Proteomes" id="UP001597182"/>
    </source>
</evidence>
<feature type="compositionally biased region" description="Basic and acidic residues" evidence="1">
    <location>
        <begin position="127"/>
        <end position="138"/>
    </location>
</feature>
<evidence type="ECO:0000313" key="2">
    <source>
        <dbReference type="EMBL" id="MFD1232394.1"/>
    </source>
</evidence>
<comment type="caution">
    <text evidence="2">The sequence shown here is derived from an EMBL/GenBank/DDBJ whole genome shotgun (WGS) entry which is preliminary data.</text>
</comment>
<sequence>MSVPICEVGPRDRLRNEPVGGIERCPFTPRATGNIAAEELLDPLDEEGGDTGIDIDEVTGSRSGSRRHHVTRSNALPAASRIVPRSGSQRPAQRSLPRNGSWNETTAPGVQVFTRKGVTCADGLSGHPEHTDRHSPSA</sequence>
<dbReference type="Proteomes" id="UP001597182">
    <property type="component" value="Unassembled WGS sequence"/>
</dbReference>
<dbReference type="InterPro" id="IPR013785">
    <property type="entry name" value="Aldolase_TIM"/>
</dbReference>
<reference evidence="3" key="1">
    <citation type="journal article" date="2019" name="Int. J. Syst. Evol. Microbiol.">
        <title>The Global Catalogue of Microorganisms (GCM) 10K type strain sequencing project: providing services to taxonomists for standard genome sequencing and annotation.</title>
        <authorList>
            <consortium name="The Broad Institute Genomics Platform"/>
            <consortium name="The Broad Institute Genome Sequencing Center for Infectious Disease"/>
            <person name="Wu L."/>
            <person name="Ma J."/>
        </authorList>
    </citation>
    <scope>NUCLEOTIDE SEQUENCE [LARGE SCALE GENOMIC DNA]</scope>
    <source>
        <strain evidence="3">CCUG 49018</strain>
    </source>
</reference>
<feature type="region of interest" description="Disordered" evidence="1">
    <location>
        <begin position="42"/>
        <end position="138"/>
    </location>
</feature>
<protein>
    <submittedName>
        <fullName evidence="2">Uncharacterized protein</fullName>
    </submittedName>
</protein>
<dbReference type="RefSeq" id="WP_339121833.1">
    <property type="nucleotide sequence ID" value="NZ_BAABKS010000019.1"/>
</dbReference>
<dbReference type="Gene3D" id="3.20.20.70">
    <property type="entry name" value="Aldolase class I"/>
    <property type="match status" value="1"/>
</dbReference>
<keyword evidence="3" id="KW-1185">Reference proteome</keyword>
<feature type="compositionally biased region" description="Acidic residues" evidence="1">
    <location>
        <begin position="42"/>
        <end position="57"/>
    </location>
</feature>
<gene>
    <name evidence="2" type="ORF">ACFQ34_03770</name>
</gene>
<evidence type="ECO:0000256" key="1">
    <source>
        <dbReference type="SAM" id="MobiDB-lite"/>
    </source>
</evidence>
<organism evidence="2 3">
    <name type="scientific">Pseudonocardia benzenivorans</name>
    <dbReference type="NCBI Taxonomy" id="228005"/>
    <lineage>
        <taxon>Bacteria</taxon>
        <taxon>Bacillati</taxon>
        <taxon>Actinomycetota</taxon>
        <taxon>Actinomycetes</taxon>
        <taxon>Pseudonocardiales</taxon>
        <taxon>Pseudonocardiaceae</taxon>
        <taxon>Pseudonocardia</taxon>
    </lineage>
</organism>
<accession>A0ABW3VDP6</accession>
<dbReference type="EMBL" id="JBHTMB010000022">
    <property type="protein sequence ID" value="MFD1232394.1"/>
    <property type="molecule type" value="Genomic_DNA"/>
</dbReference>